<evidence type="ECO:0000313" key="3">
    <source>
        <dbReference type="EMBL" id="BCT91139.1"/>
    </source>
</evidence>
<feature type="compositionally biased region" description="Polar residues" evidence="1">
    <location>
        <begin position="157"/>
        <end position="167"/>
    </location>
</feature>
<evidence type="ECO:0000256" key="1">
    <source>
        <dbReference type="SAM" id="MobiDB-lite"/>
    </source>
</evidence>
<feature type="domain" description="HNH nuclease" evidence="2">
    <location>
        <begin position="280"/>
        <end position="329"/>
    </location>
</feature>
<keyword evidence="4" id="KW-1185">Reference proteome</keyword>
<sequence length="378" mass="40965">MASGWSDDELAASVAAYRDMAAKEGAGEAYSKRQVYRELANRFNRSEKAFEYRMQNISAVLDELGQPWINGLKPAANVGEGVKPRLVALLQGQTAEAPQGGSYRYGGQPHWKLALDAVVALGGTASPQQAFAWILARFPDYVQSNLGADLAALSVNSPSRTSYSQNSKPRRTDQGSQYDRLFKIGDGPGVVFELYDPAQHGVWEIFPDATAGNRHGMGVRQVVNPVTTGIADAVQEAENTGAFDAKNVEDARKRVLAGIVRRQGQPAFRKALIDAYGGSCAITGCALIAILEAAHVHPYRGEHTNVVSNGLLLRTDIHTLFDLRLIAIDPETLTVLVSPELDGTDYARLRGGALLAPTKVAHWVSVDALTWHRSRCGW</sequence>
<protein>
    <recommendedName>
        <fullName evidence="2">HNH nuclease domain-containing protein</fullName>
    </recommendedName>
</protein>
<name>A0ABM7Q1P5_9GAMM</name>
<proteinExistence type="predicted"/>
<reference evidence="3 4" key="1">
    <citation type="submission" date="2021-03" db="EMBL/GenBank/DDBJ databases">
        <title>Complete Genome Sequences of Two Lysobacter Strains Isolated from Sea Water (Lysobacter caseinilyticus) and Soil (Lysobacter helvus) in South Korea.</title>
        <authorList>
            <person name="Watanabe Y."/>
            <person name="Arakawa K."/>
        </authorList>
    </citation>
    <scope>NUCLEOTIDE SEQUENCE [LARGE SCALE GENOMIC DNA]</scope>
    <source>
        <strain evidence="3 4">KVB24</strain>
    </source>
</reference>
<dbReference type="Proteomes" id="UP000681317">
    <property type="component" value="Chromosome"/>
</dbReference>
<evidence type="ECO:0000313" key="4">
    <source>
        <dbReference type="Proteomes" id="UP000681317"/>
    </source>
</evidence>
<evidence type="ECO:0000259" key="2">
    <source>
        <dbReference type="Pfam" id="PF13391"/>
    </source>
</evidence>
<gene>
    <name evidence="3" type="ORF">LYSCAS_01630</name>
</gene>
<dbReference type="InterPro" id="IPR003615">
    <property type="entry name" value="HNH_nuc"/>
</dbReference>
<organism evidence="3 4">
    <name type="scientific">Noviluteimonas caseinilytica</name>
    <dbReference type="NCBI Taxonomy" id="2675101"/>
    <lineage>
        <taxon>Bacteria</taxon>
        <taxon>Pseudomonadati</taxon>
        <taxon>Pseudomonadota</taxon>
        <taxon>Gammaproteobacteria</taxon>
        <taxon>Lysobacterales</taxon>
        <taxon>Lysobacteraceae</taxon>
        <taxon>Noviluteimonas</taxon>
    </lineage>
</organism>
<accession>A0ABM7Q1P5</accession>
<dbReference type="EMBL" id="AP024545">
    <property type="protein sequence ID" value="BCT91139.1"/>
    <property type="molecule type" value="Genomic_DNA"/>
</dbReference>
<feature type="region of interest" description="Disordered" evidence="1">
    <location>
        <begin position="157"/>
        <end position="178"/>
    </location>
</feature>
<dbReference type="Pfam" id="PF13391">
    <property type="entry name" value="HNH_2"/>
    <property type="match status" value="1"/>
</dbReference>